<gene>
    <name evidence="1" type="ORF">E2A64_04015</name>
</gene>
<evidence type="ECO:0000313" key="1">
    <source>
        <dbReference type="EMBL" id="TDH39413.1"/>
    </source>
</evidence>
<keyword evidence="1" id="KW-0808">Transferase</keyword>
<reference evidence="1 2" key="1">
    <citation type="journal article" date="2013" name="Int. J. Syst. Evol. Microbiol.">
        <title>Hoeflea suaedae sp. nov., an endophytic bacterium isolated from the root of the halophyte Suaeda maritima.</title>
        <authorList>
            <person name="Chung E.J."/>
            <person name="Park J.A."/>
            <person name="Pramanik P."/>
            <person name="Bibi F."/>
            <person name="Jeon C.O."/>
            <person name="Chung Y.R."/>
        </authorList>
    </citation>
    <scope>NUCLEOTIDE SEQUENCE [LARGE SCALE GENOMIC DNA]</scope>
    <source>
        <strain evidence="1 2">YC6898</strain>
    </source>
</reference>
<keyword evidence="2" id="KW-1185">Reference proteome</keyword>
<comment type="caution">
    <text evidence="1">The sequence shown here is derived from an EMBL/GenBank/DDBJ whole genome shotgun (WGS) entry which is preliminary data.</text>
</comment>
<dbReference type="SUPFAM" id="SSF53756">
    <property type="entry name" value="UDP-Glycosyltransferase/glycogen phosphorylase"/>
    <property type="match status" value="1"/>
</dbReference>
<organism evidence="1 2">
    <name type="scientific">Pseudohoeflea suaedae</name>
    <dbReference type="NCBI Taxonomy" id="877384"/>
    <lineage>
        <taxon>Bacteria</taxon>
        <taxon>Pseudomonadati</taxon>
        <taxon>Pseudomonadota</taxon>
        <taxon>Alphaproteobacteria</taxon>
        <taxon>Hyphomicrobiales</taxon>
        <taxon>Rhizobiaceae</taxon>
        <taxon>Pseudohoeflea</taxon>
    </lineage>
</organism>
<dbReference type="Proteomes" id="UP000295131">
    <property type="component" value="Unassembled WGS sequence"/>
</dbReference>
<dbReference type="OrthoDB" id="8432722at2"/>
<name>A0A4R5PRA2_9HYPH</name>
<dbReference type="Pfam" id="PF13692">
    <property type="entry name" value="Glyco_trans_1_4"/>
    <property type="match status" value="1"/>
</dbReference>
<accession>A0A4R5PRA2</accession>
<dbReference type="EMBL" id="SMSI01000001">
    <property type="protein sequence ID" value="TDH39413.1"/>
    <property type="molecule type" value="Genomic_DNA"/>
</dbReference>
<dbReference type="Gene3D" id="3.40.50.2000">
    <property type="entry name" value="Glycogen Phosphorylase B"/>
    <property type="match status" value="1"/>
</dbReference>
<protein>
    <submittedName>
        <fullName evidence="1">Glycosyltransferase</fullName>
    </submittedName>
</protein>
<dbReference type="AlphaFoldDB" id="A0A4R5PRA2"/>
<evidence type="ECO:0000313" key="2">
    <source>
        <dbReference type="Proteomes" id="UP000295131"/>
    </source>
</evidence>
<proteinExistence type="predicted"/>
<dbReference type="GO" id="GO:0016740">
    <property type="term" value="F:transferase activity"/>
    <property type="evidence" value="ECO:0007669"/>
    <property type="project" value="UniProtKB-KW"/>
</dbReference>
<sequence>MHLVFVTSLVPVTEPRSGYDIANRVIVDALRLMGHHVSVIGFLQPGAAVADRDNTVLLGELEVTNAKVGAAQKLRWLASAFRHGEPVSVAKMHAASRGQLRQALASVGPFDGIVLNSVQLPGAFLDLFSSSPCLYVAHNVEAASAAQNASTAGSPSSRFLFSREARLLRDVETRLCALANHVFTLADADRAALGVPGPDRSGVLPLVTSIEPPAPPASRAPEFDVGLVGSWTWAANRAGLDWFLERIVPRLPSDFKIAVAGGLEDTPAGMSANVGFLGRVPDARDFVRSVRVVPLVSRVGTGVQLKSIETFELGIPAVATRSSVRGIAEPPANCRVADDDAGFAEALIDLVNRARSGENLDVDGRAFHESQLNGLTAALAIGIERLSHG</sequence>